<evidence type="ECO:0000313" key="2">
    <source>
        <dbReference type="EMBL" id="MDR7135903.1"/>
    </source>
</evidence>
<gene>
    <name evidence="2" type="ORF">J2X06_003121</name>
</gene>
<evidence type="ECO:0000313" key="3">
    <source>
        <dbReference type="Proteomes" id="UP001251524"/>
    </source>
</evidence>
<dbReference type="InterPro" id="IPR045584">
    <property type="entry name" value="Pilin-like"/>
</dbReference>
<keyword evidence="1" id="KW-0472">Membrane</keyword>
<dbReference type="Pfam" id="PF07963">
    <property type="entry name" value="N_methyl"/>
    <property type="match status" value="1"/>
</dbReference>
<protein>
    <submittedName>
        <fullName evidence="2">Type IV pilus assembly protein PilE</fullName>
    </submittedName>
</protein>
<dbReference type="RefSeq" id="WP_310063953.1">
    <property type="nucleotide sequence ID" value="NZ_JAVDVY010000003.1"/>
</dbReference>
<dbReference type="EMBL" id="JAVDVY010000003">
    <property type="protein sequence ID" value="MDR7135903.1"/>
    <property type="molecule type" value="Genomic_DNA"/>
</dbReference>
<dbReference type="PANTHER" id="PTHR30093">
    <property type="entry name" value="GENERAL SECRETION PATHWAY PROTEIN G"/>
    <property type="match status" value="1"/>
</dbReference>
<dbReference type="PROSITE" id="PS00409">
    <property type="entry name" value="PROKAR_NTER_METHYL"/>
    <property type="match status" value="1"/>
</dbReference>
<comment type="caution">
    <text evidence="2">The sequence shown here is derived from an EMBL/GenBank/DDBJ whole genome shotgun (WGS) entry which is preliminary data.</text>
</comment>
<evidence type="ECO:0000256" key="1">
    <source>
        <dbReference type="SAM" id="Phobius"/>
    </source>
</evidence>
<keyword evidence="1" id="KW-0812">Transmembrane</keyword>
<accession>A0ABU1WE92</accession>
<dbReference type="NCBIfam" id="TIGR02532">
    <property type="entry name" value="IV_pilin_GFxxxE"/>
    <property type="match status" value="1"/>
</dbReference>
<dbReference type="Pfam" id="PF16732">
    <property type="entry name" value="ComP_DUS"/>
    <property type="match status" value="1"/>
</dbReference>
<keyword evidence="1" id="KW-1133">Transmembrane helix</keyword>
<organism evidence="2 3">
    <name type="scientific">Lysobacter niastensis</name>
    <dbReference type="NCBI Taxonomy" id="380629"/>
    <lineage>
        <taxon>Bacteria</taxon>
        <taxon>Pseudomonadati</taxon>
        <taxon>Pseudomonadota</taxon>
        <taxon>Gammaproteobacteria</taxon>
        <taxon>Lysobacterales</taxon>
        <taxon>Lysobacteraceae</taxon>
        <taxon>Lysobacter</taxon>
    </lineage>
</organism>
<sequence>MSTSRPPAVIGGFTLIELMVVVAIVAILATIAYPSYEEQVRKTRRAEGKVALNEVASRLERCFTRFNAYNAAGCNGVDQMTSENDWYRVSASAIAASSYTLRAVPQRGQATSDTKCGTLTLTHVGVRSQTGTPPSGYQCW</sequence>
<dbReference type="PANTHER" id="PTHR30093:SF47">
    <property type="entry name" value="TYPE IV PILUS NON-CORE MINOR PILIN PILE"/>
    <property type="match status" value="1"/>
</dbReference>
<dbReference type="Proteomes" id="UP001251524">
    <property type="component" value="Unassembled WGS sequence"/>
</dbReference>
<proteinExistence type="predicted"/>
<dbReference type="Gene3D" id="3.30.700.10">
    <property type="entry name" value="Glycoprotein, Type 4 Pilin"/>
    <property type="match status" value="1"/>
</dbReference>
<dbReference type="InterPro" id="IPR012902">
    <property type="entry name" value="N_methyl_site"/>
</dbReference>
<dbReference type="SUPFAM" id="SSF54523">
    <property type="entry name" value="Pili subunits"/>
    <property type="match status" value="1"/>
</dbReference>
<dbReference type="InterPro" id="IPR031982">
    <property type="entry name" value="PilE-like"/>
</dbReference>
<keyword evidence="3" id="KW-1185">Reference proteome</keyword>
<reference evidence="2 3" key="1">
    <citation type="submission" date="2023-07" db="EMBL/GenBank/DDBJ databases">
        <title>Sorghum-associated microbial communities from plants grown in Nebraska, USA.</title>
        <authorList>
            <person name="Schachtman D."/>
        </authorList>
    </citation>
    <scope>NUCLEOTIDE SEQUENCE [LARGE SCALE GENOMIC DNA]</scope>
    <source>
        <strain evidence="2 3">BE198</strain>
    </source>
</reference>
<name>A0ABU1WE92_9GAMM</name>
<feature type="transmembrane region" description="Helical" evidence="1">
    <location>
        <begin position="12"/>
        <end position="36"/>
    </location>
</feature>